<dbReference type="EMBL" id="JAPCID010000061">
    <property type="protein sequence ID" value="MDA0141651.1"/>
    <property type="molecule type" value="Genomic_DNA"/>
</dbReference>
<dbReference type="Pfam" id="PF04909">
    <property type="entry name" value="Amidohydro_2"/>
    <property type="match status" value="1"/>
</dbReference>
<dbReference type="Gene3D" id="3.20.20.140">
    <property type="entry name" value="Metal-dependent hydrolases"/>
    <property type="match status" value="1"/>
</dbReference>
<dbReference type="Proteomes" id="UP001147700">
    <property type="component" value="Unassembled WGS sequence"/>
</dbReference>
<protein>
    <submittedName>
        <fullName evidence="2">Amidohydrolase family protein</fullName>
    </submittedName>
</protein>
<dbReference type="InterPro" id="IPR032466">
    <property type="entry name" value="Metal_Hydrolase"/>
</dbReference>
<sequence>MRIFDAHFHVIDPRFPLVPNQGYLPEPFTVDDYRARLTADGGTVVSGSFQAYDQTYLIDALQRLGPTFVGVAQVPPDISDEEVLRLTDAGVRAFRANFARGTAPPDLLNLARRFEALAGWHLEIYGDARELPPLPGVRLVLDHLGGPEAALPATLRLVEQGARVKATRFGVSDHDIARTLREIVAVNPAALLFGTDLPGTRAPRAFEPRDLELVLEIAGERAIFTNGAETYRLPQSYD</sequence>
<feature type="domain" description="Amidohydrolase-related" evidence="1">
    <location>
        <begin position="5"/>
        <end position="202"/>
    </location>
</feature>
<evidence type="ECO:0000259" key="1">
    <source>
        <dbReference type="Pfam" id="PF04909"/>
    </source>
</evidence>
<name>A0ABT4RTQ5_9ACTN</name>
<dbReference type="PANTHER" id="PTHR35563">
    <property type="entry name" value="BARREL METAL-DEPENDENT HYDROLASE, PUTATIVE (AFU_ORTHOLOGUE AFUA_1G16240)-RELATED"/>
    <property type="match status" value="1"/>
</dbReference>
<proteinExistence type="predicted"/>
<dbReference type="PANTHER" id="PTHR35563:SF2">
    <property type="entry name" value="BARREL METAL-DEPENDENT HYDROLASE, PUTATIVE (AFU_ORTHOLOGUE AFUA_1G16240)-RELATED"/>
    <property type="match status" value="1"/>
</dbReference>
<accession>A0ABT4RTQ5</accession>
<dbReference type="InterPro" id="IPR052358">
    <property type="entry name" value="Aro_Compnd_Degr_Hydrolases"/>
</dbReference>
<dbReference type="InterPro" id="IPR006680">
    <property type="entry name" value="Amidohydro-rel"/>
</dbReference>
<gene>
    <name evidence="2" type="ORF">OJ962_29435</name>
</gene>
<dbReference type="RefSeq" id="WP_202954058.1">
    <property type="nucleotide sequence ID" value="NZ_JAPCID010000061.1"/>
</dbReference>
<comment type="caution">
    <text evidence="2">The sequence shown here is derived from an EMBL/GenBank/DDBJ whole genome shotgun (WGS) entry which is preliminary data.</text>
</comment>
<organism evidence="2 3">
    <name type="scientific">Solirubrobacter deserti</name>
    <dbReference type="NCBI Taxonomy" id="2282478"/>
    <lineage>
        <taxon>Bacteria</taxon>
        <taxon>Bacillati</taxon>
        <taxon>Actinomycetota</taxon>
        <taxon>Thermoleophilia</taxon>
        <taxon>Solirubrobacterales</taxon>
        <taxon>Solirubrobacteraceae</taxon>
        <taxon>Solirubrobacter</taxon>
    </lineage>
</organism>
<reference evidence="2" key="1">
    <citation type="submission" date="2022-10" db="EMBL/GenBank/DDBJ databases">
        <title>The WGS of Solirubrobacter sp. CPCC 204708.</title>
        <authorList>
            <person name="Jiang Z."/>
        </authorList>
    </citation>
    <scope>NUCLEOTIDE SEQUENCE</scope>
    <source>
        <strain evidence="2">CPCC 204708</strain>
    </source>
</reference>
<keyword evidence="3" id="KW-1185">Reference proteome</keyword>
<dbReference type="SUPFAM" id="SSF51556">
    <property type="entry name" value="Metallo-dependent hydrolases"/>
    <property type="match status" value="1"/>
</dbReference>
<evidence type="ECO:0000313" key="2">
    <source>
        <dbReference type="EMBL" id="MDA0141651.1"/>
    </source>
</evidence>
<evidence type="ECO:0000313" key="3">
    <source>
        <dbReference type="Proteomes" id="UP001147700"/>
    </source>
</evidence>